<feature type="region of interest" description="Disordered" evidence="12">
    <location>
        <begin position="1164"/>
        <end position="1231"/>
    </location>
</feature>
<proteinExistence type="inferred from homology"/>
<dbReference type="GO" id="GO:0001678">
    <property type="term" value="P:intracellular glucose homeostasis"/>
    <property type="evidence" value="ECO:0007669"/>
    <property type="project" value="InterPro"/>
</dbReference>
<keyword evidence="9" id="KW-0324">Glycolysis</keyword>
<dbReference type="GO" id="GO:0005829">
    <property type="term" value="C:cytosol"/>
    <property type="evidence" value="ECO:0007669"/>
    <property type="project" value="TreeGrafter"/>
</dbReference>
<evidence type="ECO:0000256" key="6">
    <source>
        <dbReference type="ARBA" id="ARBA00022741"/>
    </source>
</evidence>
<dbReference type="GeneTree" id="ENSGT00950000182787"/>
<name>H3CQ94_TETNG</name>
<reference evidence="14" key="2">
    <citation type="submission" date="2025-08" db="UniProtKB">
        <authorList>
            <consortium name="Ensembl"/>
        </authorList>
    </citation>
    <scope>IDENTIFICATION</scope>
</reference>
<dbReference type="InterPro" id="IPR022672">
    <property type="entry name" value="Hexokinase_N"/>
</dbReference>
<dbReference type="Proteomes" id="UP000007303">
    <property type="component" value="Unassembled WGS sequence"/>
</dbReference>
<dbReference type="Ensembl" id="ENSTNIT00000010609.1">
    <property type="protein sequence ID" value="ENSTNIP00000010428.1"/>
    <property type="gene ID" value="ENSTNIG00000007613.1"/>
</dbReference>
<keyword evidence="7" id="KW-0418">Kinase</keyword>
<feature type="region of interest" description="Disordered" evidence="12">
    <location>
        <begin position="992"/>
        <end position="1020"/>
    </location>
</feature>
<evidence type="ECO:0000256" key="10">
    <source>
        <dbReference type="ARBA" id="ARBA00044613"/>
    </source>
</evidence>
<evidence type="ECO:0000256" key="7">
    <source>
        <dbReference type="ARBA" id="ARBA00022777"/>
    </source>
</evidence>
<dbReference type="PRINTS" id="PR00475">
    <property type="entry name" value="HEXOKINASE"/>
</dbReference>
<evidence type="ECO:0000313" key="14">
    <source>
        <dbReference type="Ensembl" id="ENSTNIP00000010428.1"/>
    </source>
</evidence>
<dbReference type="SUPFAM" id="SSF46774">
    <property type="entry name" value="ARID-like"/>
    <property type="match status" value="1"/>
</dbReference>
<dbReference type="GO" id="GO:0005739">
    <property type="term" value="C:mitochondrion"/>
    <property type="evidence" value="ECO:0007669"/>
    <property type="project" value="TreeGrafter"/>
</dbReference>
<keyword evidence="5" id="KW-0808">Transferase</keyword>
<evidence type="ECO:0000256" key="4">
    <source>
        <dbReference type="ARBA" id="ARBA00012324"/>
    </source>
</evidence>
<dbReference type="Pfam" id="PF00349">
    <property type="entry name" value="Hexokinase_1"/>
    <property type="match status" value="1"/>
</dbReference>
<dbReference type="Gene3D" id="1.10.150.60">
    <property type="entry name" value="ARID DNA-binding domain"/>
    <property type="match status" value="1"/>
</dbReference>
<evidence type="ECO:0000256" key="3">
    <source>
        <dbReference type="ARBA" id="ARBA00009225"/>
    </source>
</evidence>
<dbReference type="FunFam" id="3.30.420.40:FF:000095">
    <property type="entry name" value="Phosphotransferase"/>
    <property type="match status" value="1"/>
</dbReference>
<dbReference type="InterPro" id="IPR001312">
    <property type="entry name" value="Hexokinase"/>
</dbReference>
<dbReference type="GO" id="GO:0004340">
    <property type="term" value="F:glucokinase activity"/>
    <property type="evidence" value="ECO:0007669"/>
    <property type="project" value="TreeGrafter"/>
</dbReference>
<dbReference type="STRING" id="99883.ENSTNIP00000010428"/>
<organism evidence="14 15">
    <name type="scientific">Tetraodon nigroviridis</name>
    <name type="common">Spotted green pufferfish</name>
    <name type="synonym">Chelonodon nigroviridis</name>
    <dbReference type="NCBI Taxonomy" id="99883"/>
    <lineage>
        <taxon>Eukaryota</taxon>
        <taxon>Metazoa</taxon>
        <taxon>Chordata</taxon>
        <taxon>Craniata</taxon>
        <taxon>Vertebrata</taxon>
        <taxon>Euteleostomi</taxon>
        <taxon>Actinopterygii</taxon>
        <taxon>Neopterygii</taxon>
        <taxon>Teleostei</taxon>
        <taxon>Neoteleostei</taxon>
        <taxon>Acanthomorphata</taxon>
        <taxon>Eupercaria</taxon>
        <taxon>Tetraodontiformes</taxon>
        <taxon>Tetradontoidea</taxon>
        <taxon>Tetraodontidae</taxon>
        <taxon>Tetraodon</taxon>
    </lineage>
</organism>
<dbReference type="InterPro" id="IPR001606">
    <property type="entry name" value="ARID_dom"/>
</dbReference>
<comment type="pathway">
    <text evidence="2">Carbohydrate metabolism; hexose metabolism.</text>
</comment>
<dbReference type="GO" id="GO:0005524">
    <property type="term" value="F:ATP binding"/>
    <property type="evidence" value="ECO:0007669"/>
    <property type="project" value="UniProtKB-KW"/>
</dbReference>
<dbReference type="InterPro" id="IPR036431">
    <property type="entry name" value="ARID_dom_sf"/>
</dbReference>
<dbReference type="SUPFAM" id="SSF53067">
    <property type="entry name" value="Actin-like ATPase domain"/>
    <property type="match status" value="2"/>
</dbReference>
<dbReference type="GO" id="GO:0006006">
    <property type="term" value="P:glucose metabolic process"/>
    <property type="evidence" value="ECO:0007669"/>
    <property type="project" value="TreeGrafter"/>
</dbReference>
<feature type="compositionally biased region" description="Low complexity" evidence="12">
    <location>
        <begin position="953"/>
        <end position="966"/>
    </location>
</feature>
<feature type="region of interest" description="Disordered" evidence="12">
    <location>
        <begin position="1263"/>
        <end position="1316"/>
    </location>
</feature>
<feature type="region of interest" description="Disordered" evidence="12">
    <location>
        <begin position="568"/>
        <end position="589"/>
    </location>
</feature>
<dbReference type="Gene3D" id="3.40.367.20">
    <property type="match status" value="1"/>
</dbReference>
<keyword evidence="6" id="KW-0547">Nucleotide-binding</keyword>
<feature type="compositionally biased region" description="Basic residues" evidence="12">
    <location>
        <begin position="928"/>
        <end position="945"/>
    </location>
</feature>
<dbReference type="GO" id="GO:0005536">
    <property type="term" value="F:D-glucose binding"/>
    <property type="evidence" value="ECO:0007669"/>
    <property type="project" value="InterPro"/>
</dbReference>
<evidence type="ECO:0000256" key="1">
    <source>
        <dbReference type="ARBA" id="ARBA00004888"/>
    </source>
</evidence>
<dbReference type="PROSITE" id="PS00378">
    <property type="entry name" value="HEXOKINASE_1"/>
    <property type="match status" value="1"/>
</dbReference>
<dbReference type="HOGENOM" id="CLU_260245_0_0_1"/>
<evidence type="ECO:0000259" key="13">
    <source>
        <dbReference type="SMART" id="SM00501"/>
    </source>
</evidence>
<evidence type="ECO:0000256" key="8">
    <source>
        <dbReference type="ARBA" id="ARBA00022840"/>
    </source>
</evidence>
<sequence length="1316" mass="144002">VFQLHSYLEPFRLSLEKLQEVSNRLRKDMIRGLKKHSHQNAPVKMLPTFVRATPDGTEKGDFLALDLGGTNFRVLHVRVVEEEQKVLKMDSQICTIPKEMMLGPGEKLFDHIAACLSEFISSRNLKGQTLPLGFTFSFPCEQKEIDKSILIRWTKGFKCSGVEGEDVVRLLKEAIRRRGDYEIGTVAMVNDTVGTMMSCGYRDQSCEIGLIIGGTGTNACYMEEMKNVKRVEGEDGRMCINTEWGGFGDDGALKDIQTTFDVTVDETSVNPGVHIFEKMISGMYLGEIVRLLLVKLTEDQLLFGGQASEALLTPETFETKFISQIEEEEHSLENARTILTRLGLDWDEVDARIVRVCCDTISSRSARLCAAALAAIADRIRTNRRMERLKTTVGVDGTVYKKHPNFSDELQATVRLLAPACDIRFLVSEDGSGKGAAMFGASGGNFCTSLQVRGCRWSERPAGGAVSPWSGAPSCQRGSYAFYKSVSSRAQPDGPLQLWKLGEFYFIRCGPQDPVCIAEVTLLWEDRTQHHLLASTRLYFLPEDTPKGRTREHGEVGAARLHTKIPTVKAERSRRSSGGVQEDGGDPVGANGVKVLSYPQYCRFRSLQRRILERARAPGLQDPHLLALGGVRALPTTRLMYCRDTFSHPALENSAEFSWQLRERDGQRGGRLRGRLAPSPRRAALPGPAVRLHGAAGLPHPQSPPPGLQKDRPLPHVFCRETPGRLQKGKAATSPPDLLVHFHPACRSSASRFLAGVYAEVHRKEALACWFCSSVSLGIMIRTGTGGERQRLDFLSLRLPRAALCRIRLGGTISEQSVVFQSLGGKQQQVLVFLCVLLLSHILFPHQMSQRMQDSVEMVTILSFALQVTLDRLWKVVYNELGGCPGSTSAATCTRRHYERLMLPYEEHLRAGAAEFKIPESPMPPKARGMKGGRKPLPRGRRPGAKAKEKRIGAPAASPSAQGALAKRGRGRPPGTRNKTTLMAEAKLLSQQEAPARAAAHGTPRPKPKEQKAEAVEPAASPRSLILSAFPRHFVGGSLSGFSPTKGVCPLDVFRSRMSLQRTLESPALTPQDPPSHLPTIYSLQAAGGGPDTPLRVLPLNLDCSVQVNQLMRTRLGSAQFQTFTRCLSEALSHDLGAKPPCAPITPPPEQALPLNLSKRFAAKRPGAAEAPDPSLGPVLGNQEQPPSKRARVVGCPAQAEDLSQRTAPVSAGTGGAGQNLKNQEEPADLSSPSRIRAFLLGLPPFQVKFEEDLNGTRFGRLLAPGSKAEPPRTQSQTAEGLVAVKPEQAEGADTEVKLQKQEEMEPLPSSLVQLS</sequence>
<dbReference type="GO" id="GO:0003677">
    <property type="term" value="F:DNA binding"/>
    <property type="evidence" value="ECO:0007669"/>
    <property type="project" value="InterPro"/>
</dbReference>
<reference evidence="15" key="1">
    <citation type="journal article" date="2004" name="Nature">
        <title>Genome duplication in the teleost fish Tetraodon nigroviridis reveals the early vertebrate proto-karyotype.</title>
        <authorList>
            <person name="Jaillon O."/>
            <person name="Aury J.-M."/>
            <person name="Brunet F."/>
            <person name="Petit J.-L."/>
            <person name="Stange-Thomann N."/>
            <person name="Mauceli E."/>
            <person name="Bouneau L."/>
            <person name="Fischer C."/>
            <person name="Ozouf-Costaz C."/>
            <person name="Bernot A."/>
            <person name="Nicaud S."/>
            <person name="Jaffe D."/>
            <person name="Fisher S."/>
            <person name="Lutfalla G."/>
            <person name="Dossat C."/>
            <person name="Segurens B."/>
            <person name="Dasilva C."/>
            <person name="Salanoubat M."/>
            <person name="Levy M."/>
            <person name="Boudet N."/>
            <person name="Castellano S."/>
            <person name="Anthouard V."/>
            <person name="Jubin C."/>
            <person name="Castelli V."/>
            <person name="Katinka M."/>
            <person name="Vacherie B."/>
            <person name="Biemont C."/>
            <person name="Skalli Z."/>
            <person name="Cattolico L."/>
            <person name="Poulain J."/>
            <person name="De Berardinis V."/>
            <person name="Cruaud C."/>
            <person name="Duprat S."/>
            <person name="Brottier P."/>
            <person name="Coutanceau J.-P."/>
            <person name="Gouzy J."/>
            <person name="Parra G."/>
            <person name="Lardier G."/>
            <person name="Chapple C."/>
            <person name="McKernan K.J."/>
            <person name="McEwan P."/>
            <person name="Bosak S."/>
            <person name="Kellis M."/>
            <person name="Volff J.-N."/>
            <person name="Guigo R."/>
            <person name="Zody M.C."/>
            <person name="Mesirov J."/>
            <person name="Lindblad-Toh K."/>
            <person name="Birren B."/>
            <person name="Nusbaum C."/>
            <person name="Kahn D."/>
            <person name="Robinson-Rechavi M."/>
            <person name="Laudet V."/>
            <person name="Schachter V."/>
            <person name="Quetier F."/>
            <person name="Saurin W."/>
            <person name="Scarpelli C."/>
            <person name="Wincker P."/>
            <person name="Lander E.S."/>
            <person name="Weissenbach J."/>
            <person name="Roest Crollius H."/>
        </authorList>
    </citation>
    <scope>NUCLEOTIDE SEQUENCE [LARGE SCALE GENOMIC DNA]</scope>
</reference>
<feature type="region of interest" description="Disordered" evidence="12">
    <location>
        <begin position="667"/>
        <end position="712"/>
    </location>
</feature>
<dbReference type="GO" id="GO:0006096">
    <property type="term" value="P:glycolytic process"/>
    <property type="evidence" value="ECO:0007669"/>
    <property type="project" value="UniProtKB-UniPathway"/>
</dbReference>
<reference evidence="14" key="3">
    <citation type="submission" date="2025-09" db="UniProtKB">
        <authorList>
            <consortium name="Ensembl"/>
        </authorList>
    </citation>
    <scope>IDENTIFICATION</scope>
</reference>
<feature type="compositionally biased region" description="Basic and acidic residues" evidence="12">
    <location>
        <begin position="1295"/>
        <end position="1304"/>
    </location>
</feature>
<dbReference type="InterPro" id="IPR043129">
    <property type="entry name" value="ATPase_NBD"/>
</dbReference>
<feature type="domain" description="ARID" evidence="13">
    <location>
        <begin position="815"/>
        <end position="911"/>
    </location>
</feature>
<comment type="pathway">
    <text evidence="1">Carbohydrate degradation; glycolysis; D-glyceraldehyde 3-phosphate and glycerone phosphate from D-glucose: step 1/4.</text>
</comment>
<dbReference type="Gene3D" id="3.30.420.40">
    <property type="match status" value="1"/>
</dbReference>
<dbReference type="OMA" id="CDEAFIT"/>
<protein>
    <recommendedName>
        <fullName evidence="4">hexokinase</fullName>
        <ecNumber evidence="4">2.7.1.1</ecNumber>
    </recommendedName>
</protein>
<evidence type="ECO:0000313" key="15">
    <source>
        <dbReference type="Proteomes" id="UP000007303"/>
    </source>
</evidence>
<comment type="catalytic activity">
    <reaction evidence="10">
        <text>a D-hexose + ATP = a D-hexose 6-phosphate + ADP + H(+)</text>
        <dbReference type="Rhea" id="RHEA:22740"/>
        <dbReference type="ChEBI" id="CHEBI:4194"/>
        <dbReference type="ChEBI" id="CHEBI:15378"/>
        <dbReference type="ChEBI" id="CHEBI:30616"/>
        <dbReference type="ChEBI" id="CHEBI:229467"/>
        <dbReference type="ChEBI" id="CHEBI:456216"/>
        <dbReference type="EC" id="2.7.1.1"/>
    </reaction>
    <physiologicalReaction direction="left-to-right" evidence="10">
        <dbReference type="Rhea" id="RHEA:22741"/>
    </physiologicalReaction>
</comment>
<dbReference type="GO" id="GO:0008865">
    <property type="term" value="F:fructokinase activity"/>
    <property type="evidence" value="ECO:0007669"/>
    <property type="project" value="TreeGrafter"/>
</dbReference>
<feature type="region of interest" description="Disordered" evidence="12">
    <location>
        <begin position="918"/>
        <end position="978"/>
    </location>
</feature>
<dbReference type="EC" id="2.7.1.1" evidence="4"/>
<feature type="compositionally biased region" description="Low complexity" evidence="12">
    <location>
        <begin position="675"/>
        <end position="689"/>
    </location>
</feature>
<dbReference type="PANTHER" id="PTHR19443">
    <property type="entry name" value="HEXOKINASE"/>
    <property type="match status" value="1"/>
</dbReference>
<dbReference type="InterPro" id="IPR019807">
    <property type="entry name" value="Hexokinase_BS"/>
</dbReference>
<keyword evidence="8" id="KW-0067">ATP-binding</keyword>
<dbReference type="UniPathway" id="UPA00242"/>
<keyword evidence="15" id="KW-1185">Reference proteome</keyword>
<dbReference type="InterPro" id="IPR022673">
    <property type="entry name" value="Hexokinase_C"/>
</dbReference>
<dbReference type="FunFam" id="3.40.367.20:FF:000001">
    <property type="entry name" value="Hexokinase 1"/>
    <property type="match status" value="1"/>
</dbReference>
<dbReference type="UniPathway" id="UPA00109">
    <property type="reaction ID" value="UER00180"/>
</dbReference>
<evidence type="ECO:0000256" key="12">
    <source>
        <dbReference type="SAM" id="MobiDB-lite"/>
    </source>
</evidence>
<comment type="catalytic activity">
    <reaction evidence="11">
        <text>D-glucose + ATP = D-glucose 6-phosphate + ADP + H(+)</text>
        <dbReference type="Rhea" id="RHEA:17825"/>
        <dbReference type="ChEBI" id="CHEBI:4167"/>
        <dbReference type="ChEBI" id="CHEBI:15378"/>
        <dbReference type="ChEBI" id="CHEBI:30616"/>
        <dbReference type="ChEBI" id="CHEBI:61548"/>
        <dbReference type="ChEBI" id="CHEBI:456216"/>
        <dbReference type="EC" id="2.7.1.1"/>
    </reaction>
    <physiologicalReaction direction="left-to-right" evidence="11">
        <dbReference type="Rhea" id="RHEA:17826"/>
    </physiologicalReaction>
</comment>
<dbReference type="SMART" id="SM00501">
    <property type="entry name" value="BRIGHT"/>
    <property type="match status" value="1"/>
</dbReference>
<dbReference type="PROSITE" id="PS51748">
    <property type="entry name" value="HEXOKINASE_2"/>
    <property type="match status" value="1"/>
</dbReference>
<evidence type="ECO:0000256" key="5">
    <source>
        <dbReference type="ARBA" id="ARBA00022679"/>
    </source>
</evidence>
<accession>H3CQ94</accession>
<comment type="similarity">
    <text evidence="3">Belongs to the hexokinase family.</text>
</comment>
<evidence type="ECO:0000256" key="11">
    <source>
        <dbReference type="ARBA" id="ARBA00048160"/>
    </source>
</evidence>
<dbReference type="Pfam" id="PF03727">
    <property type="entry name" value="Hexokinase_2"/>
    <property type="match status" value="1"/>
</dbReference>
<evidence type="ECO:0000256" key="9">
    <source>
        <dbReference type="ARBA" id="ARBA00023152"/>
    </source>
</evidence>
<dbReference type="PANTHER" id="PTHR19443:SF84">
    <property type="entry name" value="PHOSPHOTRANSFERASE"/>
    <property type="match status" value="1"/>
</dbReference>
<dbReference type="InParanoid" id="H3CQ94"/>
<evidence type="ECO:0000256" key="2">
    <source>
        <dbReference type="ARBA" id="ARBA00005028"/>
    </source>
</evidence>